<dbReference type="RefSeq" id="XP_040798730.1">
    <property type="nucleotide sequence ID" value="XM_040947565.1"/>
</dbReference>
<dbReference type="PANTHER" id="PTHR10578:SF86">
    <property type="entry name" value="DEPENDENT DEHYDROGENASE, PUTATIVE (AFU_ORTHOLOGUE AFUA_6G02720)-RELATED"/>
    <property type="match status" value="1"/>
</dbReference>
<keyword evidence="4" id="KW-1185">Reference proteome</keyword>
<dbReference type="Gene3D" id="3.20.20.70">
    <property type="entry name" value="Aldolase class I"/>
    <property type="match status" value="1"/>
</dbReference>
<dbReference type="Pfam" id="PF01070">
    <property type="entry name" value="FMN_dh"/>
    <property type="match status" value="1"/>
</dbReference>
<dbReference type="InterPro" id="IPR000262">
    <property type="entry name" value="FMN-dep_DH"/>
</dbReference>
<evidence type="ECO:0000259" key="2">
    <source>
        <dbReference type="Pfam" id="PF01070"/>
    </source>
</evidence>
<dbReference type="GeneID" id="63864898"/>
<proteinExistence type="predicted"/>
<protein>
    <recommendedName>
        <fullName evidence="2">FMN-dependent dehydrogenase domain-containing protein</fullName>
    </recommendedName>
</protein>
<dbReference type="PANTHER" id="PTHR10578">
    <property type="entry name" value="S -2-HYDROXY-ACID OXIDASE-RELATED"/>
    <property type="match status" value="1"/>
</dbReference>
<evidence type="ECO:0000313" key="4">
    <source>
        <dbReference type="Proteomes" id="UP000249789"/>
    </source>
</evidence>
<sequence>MSQTHRIYQPEIYSQGATSGVTPATALGVRGFNYIAGGAREKARMYRIEVPEMLTQMENQHISDLSVEKYSNPLLVTSVGLQSIVYEDKEIGPAEACGKIGSRLYWPVDDITTSSLTRAKDNGFSILIITLDTRSLPWRPADVDNAYVPFIKGMRNEIGFTDPVFRAKFEKESGWRIEEDILGLGFLGKNWDGPLLLKGIQHVGDAKPAVEAGCRQVDAAFGSLEVLPEVVDVVWDKPTVLFVIKALRLGARQSIIPVNYGLSVDGKKWLLADVWQNMGLLGFRSVTERYRDRIRKVVYPGDRHALNGNRPGGTMK</sequence>
<dbReference type="OrthoDB" id="25826at2759"/>
<evidence type="ECO:0000313" key="3">
    <source>
        <dbReference type="EMBL" id="RAK74720.1"/>
    </source>
</evidence>
<dbReference type="SUPFAM" id="SSF51395">
    <property type="entry name" value="FMN-linked oxidoreductases"/>
    <property type="match status" value="1"/>
</dbReference>
<feature type="domain" description="FMN-dependent dehydrogenase" evidence="2">
    <location>
        <begin position="104"/>
        <end position="295"/>
    </location>
</feature>
<dbReference type="Proteomes" id="UP000249789">
    <property type="component" value="Unassembled WGS sequence"/>
</dbReference>
<dbReference type="VEuPathDB" id="FungiDB:BO72DRAFT_479259"/>
<dbReference type="InterPro" id="IPR013785">
    <property type="entry name" value="Aldolase_TIM"/>
</dbReference>
<reference evidence="3 4" key="1">
    <citation type="submission" date="2018-02" db="EMBL/GenBank/DDBJ databases">
        <title>The genomes of Aspergillus section Nigri reveals drivers in fungal speciation.</title>
        <authorList>
            <consortium name="DOE Joint Genome Institute"/>
            <person name="Vesth T.C."/>
            <person name="Nybo J."/>
            <person name="Theobald S."/>
            <person name="Brandl J."/>
            <person name="Frisvad J.C."/>
            <person name="Nielsen K.F."/>
            <person name="Lyhne E.K."/>
            <person name="Kogle M.E."/>
            <person name="Kuo A."/>
            <person name="Riley R."/>
            <person name="Clum A."/>
            <person name="Nolan M."/>
            <person name="Lipzen A."/>
            <person name="Salamov A."/>
            <person name="Henrissat B."/>
            <person name="Wiebenga A."/>
            <person name="De vries R.P."/>
            <person name="Grigoriev I.V."/>
            <person name="Mortensen U.H."/>
            <person name="Andersen M.R."/>
            <person name="Baker S.E."/>
        </authorList>
    </citation>
    <scope>NUCLEOTIDE SEQUENCE [LARGE SCALE GENOMIC DNA]</scope>
    <source>
        <strain evidence="3 4">CBS 313.89</strain>
    </source>
</reference>
<dbReference type="AlphaFoldDB" id="A0A8G1RK17"/>
<dbReference type="EMBL" id="KZ824665">
    <property type="protein sequence ID" value="RAK74720.1"/>
    <property type="molecule type" value="Genomic_DNA"/>
</dbReference>
<evidence type="ECO:0000256" key="1">
    <source>
        <dbReference type="ARBA" id="ARBA00001917"/>
    </source>
</evidence>
<feature type="non-terminal residue" evidence="3">
    <location>
        <position position="316"/>
    </location>
</feature>
<name>A0A8G1RK17_9EURO</name>
<comment type="cofactor">
    <cofactor evidence="1">
        <name>FMN</name>
        <dbReference type="ChEBI" id="CHEBI:58210"/>
    </cofactor>
</comment>
<accession>A0A8G1RK17</accession>
<gene>
    <name evidence="3" type="ORF">BO72DRAFT_479259</name>
</gene>
<organism evidence="3 4">
    <name type="scientific">Aspergillus fijiensis CBS 313.89</name>
    <dbReference type="NCBI Taxonomy" id="1448319"/>
    <lineage>
        <taxon>Eukaryota</taxon>
        <taxon>Fungi</taxon>
        <taxon>Dikarya</taxon>
        <taxon>Ascomycota</taxon>
        <taxon>Pezizomycotina</taxon>
        <taxon>Eurotiomycetes</taxon>
        <taxon>Eurotiomycetidae</taxon>
        <taxon>Eurotiales</taxon>
        <taxon>Aspergillaceae</taxon>
        <taxon>Aspergillus</taxon>
    </lineage>
</organism>
<dbReference type="GO" id="GO:0016491">
    <property type="term" value="F:oxidoreductase activity"/>
    <property type="evidence" value="ECO:0007669"/>
    <property type="project" value="InterPro"/>
</dbReference>